<dbReference type="SUPFAM" id="SSF53822">
    <property type="entry name" value="Periplasmic binding protein-like I"/>
    <property type="match status" value="1"/>
</dbReference>
<evidence type="ECO:0000259" key="4">
    <source>
        <dbReference type="Pfam" id="PF13458"/>
    </source>
</evidence>
<evidence type="ECO:0000313" key="5">
    <source>
        <dbReference type="EMBL" id="KAA1394264.1"/>
    </source>
</evidence>
<evidence type="ECO:0000313" key="6">
    <source>
        <dbReference type="Proteomes" id="UP000380867"/>
    </source>
</evidence>
<keyword evidence="6" id="KW-1185">Reference proteome</keyword>
<dbReference type="PROSITE" id="PS51257">
    <property type="entry name" value="PROKAR_LIPOPROTEIN"/>
    <property type="match status" value="1"/>
</dbReference>
<dbReference type="InterPro" id="IPR028082">
    <property type="entry name" value="Peripla_BP_I"/>
</dbReference>
<accession>A0A5M4F923</accession>
<feature type="domain" description="Leucine-binding protein" evidence="4">
    <location>
        <begin position="38"/>
        <end position="373"/>
    </location>
</feature>
<evidence type="ECO:0000256" key="2">
    <source>
        <dbReference type="ARBA" id="ARBA00022729"/>
    </source>
</evidence>
<dbReference type="Proteomes" id="UP000380867">
    <property type="component" value="Unassembled WGS sequence"/>
</dbReference>
<dbReference type="InterPro" id="IPR028081">
    <property type="entry name" value="Leu-bd"/>
</dbReference>
<organism evidence="5 6">
    <name type="scientific">Aeromicrobium ginsengisoli</name>
    <dbReference type="NCBI Taxonomy" id="363867"/>
    <lineage>
        <taxon>Bacteria</taxon>
        <taxon>Bacillati</taxon>
        <taxon>Actinomycetota</taxon>
        <taxon>Actinomycetes</taxon>
        <taxon>Propionibacteriales</taxon>
        <taxon>Nocardioidaceae</taxon>
        <taxon>Aeromicrobium</taxon>
    </lineage>
</organism>
<evidence type="ECO:0000256" key="3">
    <source>
        <dbReference type="SAM" id="SignalP"/>
    </source>
</evidence>
<sequence>MQRKFNRTSAIVASVAAMGLVLAACSDSGGGDSESKSPISIGQVGNYSGPVPGLADQGKGLEAWVKTVNAEGGVDGHKIELHTADAKGDPASEVSQVTQMVSKDKVVAFAGMGLTTLSGSAPFLEKQGIPVIGGNTSDVTWAVKPDLYVPGSGLIGTYLQGFAAVPEGKEKIGLIYCKESAGCTAVKTVMIDLGLTKANGGDPVYNAEVSLAAPSFTAPCLAAKQAGVQTLAVAFDGANLIRLAKDCAKQGFKPTYAFGGTVATDEVAASGVVEGAVSGQSQAAWFKTDGEIGKHRAAMAKYFPKDPVTSNTVAGWVSGLALQKAIENALADDPDSKLTSEDIRNGLGKIKDETFGGTTPPVTFTADGVQEQSLCGFSITVKDGKWVENGTDAICPPDTVKTVADKAIATLSKG</sequence>
<protein>
    <submittedName>
        <fullName evidence="5">ABC transporter substrate-binding protein</fullName>
    </submittedName>
</protein>
<comment type="caution">
    <text evidence="5">The sequence shown here is derived from an EMBL/GenBank/DDBJ whole genome shotgun (WGS) entry which is preliminary data.</text>
</comment>
<reference evidence="5" key="1">
    <citation type="submission" date="2019-09" db="EMBL/GenBank/DDBJ databases">
        <authorList>
            <person name="Li J."/>
        </authorList>
    </citation>
    <scope>NUCLEOTIDE SEQUENCE [LARGE SCALE GENOMIC DNA]</scope>
    <source>
        <strain evidence="5">JCM 14732</strain>
    </source>
</reference>
<comment type="similarity">
    <text evidence="1">Belongs to the leucine-binding protein family.</text>
</comment>
<dbReference type="Pfam" id="PF13458">
    <property type="entry name" value="Peripla_BP_6"/>
    <property type="match status" value="1"/>
</dbReference>
<dbReference type="OrthoDB" id="3759485at2"/>
<feature type="chain" id="PRO_5024423079" evidence="3">
    <location>
        <begin position="24"/>
        <end position="414"/>
    </location>
</feature>
<evidence type="ECO:0000256" key="1">
    <source>
        <dbReference type="ARBA" id="ARBA00010062"/>
    </source>
</evidence>
<dbReference type="Gene3D" id="3.40.50.2300">
    <property type="match status" value="2"/>
</dbReference>
<proteinExistence type="inferred from homology"/>
<feature type="signal peptide" evidence="3">
    <location>
        <begin position="1"/>
        <end position="23"/>
    </location>
</feature>
<name>A0A5M4F923_9ACTN</name>
<dbReference type="EMBL" id="SDPQ02000004">
    <property type="protein sequence ID" value="KAA1394264.1"/>
    <property type="molecule type" value="Genomic_DNA"/>
</dbReference>
<dbReference type="RefSeq" id="WP_149690874.1">
    <property type="nucleotide sequence ID" value="NZ_SDPQ02000004.1"/>
</dbReference>
<dbReference type="PANTHER" id="PTHR47235:SF1">
    <property type="entry name" value="BLR6548 PROTEIN"/>
    <property type="match status" value="1"/>
</dbReference>
<keyword evidence="2 3" id="KW-0732">Signal</keyword>
<dbReference type="AlphaFoldDB" id="A0A5M4F923"/>
<dbReference type="PANTHER" id="PTHR47235">
    <property type="entry name" value="BLR6548 PROTEIN"/>
    <property type="match status" value="1"/>
</dbReference>
<gene>
    <name evidence="5" type="ORF">ESP70_018860</name>
</gene>